<reference evidence="2" key="1">
    <citation type="submission" date="2020-03" db="EMBL/GenBank/DDBJ databases">
        <title>Studies in the Genomics of Life Span.</title>
        <authorList>
            <person name="Glass D."/>
        </authorList>
    </citation>
    <scope>NUCLEOTIDE SEQUENCE</scope>
    <source>
        <strain evidence="2">LTLLF</strain>
        <tissue evidence="2">Muscle</tissue>
    </source>
</reference>
<gene>
    <name evidence="2" type="ORF">LTLLF_120915</name>
</gene>
<dbReference type="InterPro" id="IPR011992">
    <property type="entry name" value="EF-hand-dom_pair"/>
</dbReference>
<dbReference type="AlphaFoldDB" id="A0A8J6GV84"/>
<comment type="caution">
    <text evidence="2">The sequence shown here is derived from an EMBL/GenBank/DDBJ whole genome shotgun (WGS) entry which is preliminary data.</text>
</comment>
<accession>A0A8J6GV84</accession>
<evidence type="ECO:0000256" key="1">
    <source>
        <dbReference type="ARBA" id="ARBA00022737"/>
    </source>
</evidence>
<organism evidence="2 3">
    <name type="scientific">Microtus ochrogaster</name>
    <name type="common">Prairie vole</name>
    <dbReference type="NCBI Taxonomy" id="79684"/>
    <lineage>
        <taxon>Eukaryota</taxon>
        <taxon>Metazoa</taxon>
        <taxon>Chordata</taxon>
        <taxon>Craniata</taxon>
        <taxon>Vertebrata</taxon>
        <taxon>Euteleostomi</taxon>
        <taxon>Mammalia</taxon>
        <taxon>Eutheria</taxon>
        <taxon>Euarchontoglires</taxon>
        <taxon>Glires</taxon>
        <taxon>Rodentia</taxon>
        <taxon>Myomorpha</taxon>
        <taxon>Muroidea</taxon>
        <taxon>Cricetidae</taxon>
        <taxon>Arvicolinae</taxon>
        <taxon>Microtus</taxon>
    </lineage>
</organism>
<dbReference type="PANTHER" id="PTHR23049">
    <property type="entry name" value="MYOSIN REGULATORY LIGHT CHAIN 2"/>
    <property type="match status" value="1"/>
</dbReference>
<name>A0A8J6GV84_MICOH</name>
<evidence type="ECO:0000313" key="3">
    <source>
        <dbReference type="Proteomes" id="UP000710432"/>
    </source>
</evidence>
<dbReference type="Gene3D" id="1.10.238.10">
    <property type="entry name" value="EF-hand"/>
    <property type="match status" value="1"/>
</dbReference>
<dbReference type="EMBL" id="JAATJU010015781">
    <property type="protein sequence ID" value="KAH0517453.1"/>
    <property type="molecule type" value="Genomic_DNA"/>
</dbReference>
<proteinExistence type="predicted"/>
<evidence type="ECO:0000313" key="2">
    <source>
        <dbReference type="EMBL" id="KAH0517453.1"/>
    </source>
</evidence>
<dbReference type="SUPFAM" id="SSF47473">
    <property type="entry name" value="EF-hand"/>
    <property type="match status" value="1"/>
</dbReference>
<protein>
    <submittedName>
        <fullName evidence="2">Myosin regulatory light chain 12B</fullName>
    </submittedName>
</protein>
<dbReference type="Proteomes" id="UP000710432">
    <property type="component" value="Unassembled WGS sequence"/>
</dbReference>
<keyword evidence="1" id="KW-0677">Repeat</keyword>
<dbReference type="InterPro" id="IPR050403">
    <property type="entry name" value="Myosin_RLC"/>
</dbReference>
<sequence length="114" mass="13219">MMNEAPGPIIFNKFGKKLNGTDPEGVIRNAFTCFTEETTGTFQEDYLKELLTIMSHQFTDEEVVELSKEAPLTRRGNFNYIEFTRILKHATKDKDDWNTPNASQRFPVTTWGYF</sequence>